<feature type="compositionally biased region" description="Low complexity" evidence="1">
    <location>
        <begin position="330"/>
        <end position="345"/>
    </location>
</feature>
<feature type="transmembrane region" description="Helical" evidence="2">
    <location>
        <begin position="150"/>
        <end position="176"/>
    </location>
</feature>
<sequence>MDFQIKMSSSMVILLVMVYFLRVKEIQAQQLNNVTNEPNSVSLSYNRDISPTDTHVISSFDPQEHSLSGQQAHTVSYKKLASNEEGTENQIKHVRRKRGSLDPILGLRPRRILYLDDIVDELTTMDNSRGYRTTFWPLRHRPPPCKKIPFWSLLLTFCCPLLCCYLLTACALTACFGKFFRKANCLSDSLGFLRTCCLMNCCFCCAHRVASKYFSEHVITSDDPCCKPICPQPQSKYRCRQTQSKCRCAKNQSMCREASFGKELSAYDMQTENINSPFMNFPATESCQYNAKQNVESVSSKSSRHSMYRPTPFSRESMRHSISSNPMLHSMTTSSSPTPYEYSRS</sequence>
<dbReference type="EMBL" id="HBUF01556466">
    <property type="protein sequence ID" value="CAG6760463.1"/>
    <property type="molecule type" value="Transcribed_RNA"/>
</dbReference>
<proteinExistence type="predicted"/>
<evidence type="ECO:0000256" key="3">
    <source>
        <dbReference type="SAM" id="SignalP"/>
    </source>
</evidence>
<dbReference type="AlphaFoldDB" id="A0A8D9A6B5"/>
<evidence type="ECO:0000256" key="1">
    <source>
        <dbReference type="SAM" id="MobiDB-lite"/>
    </source>
</evidence>
<keyword evidence="2" id="KW-0472">Membrane</keyword>
<evidence type="ECO:0000256" key="2">
    <source>
        <dbReference type="SAM" id="Phobius"/>
    </source>
</evidence>
<keyword evidence="3" id="KW-0732">Signal</keyword>
<feature type="signal peptide" evidence="3">
    <location>
        <begin position="1"/>
        <end position="28"/>
    </location>
</feature>
<keyword evidence="2" id="KW-0812">Transmembrane</keyword>
<evidence type="ECO:0000313" key="4">
    <source>
        <dbReference type="EMBL" id="CAG6760463.1"/>
    </source>
</evidence>
<organism evidence="4">
    <name type="scientific">Cacopsylla melanoneura</name>
    <dbReference type="NCBI Taxonomy" id="428564"/>
    <lineage>
        <taxon>Eukaryota</taxon>
        <taxon>Metazoa</taxon>
        <taxon>Ecdysozoa</taxon>
        <taxon>Arthropoda</taxon>
        <taxon>Hexapoda</taxon>
        <taxon>Insecta</taxon>
        <taxon>Pterygota</taxon>
        <taxon>Neoptera</taxon>
        <taxon>Paraneoptera</taxon>
        <taxon>Hemiptera</taxon>
        <taxon>Sternorrhyncha</taxon>
        <taxon>Psylloidea</taxon>
        <taxon>Psyllidae</taxon>
        <taxon>Psyllinae</taxon>
        <taxon>Cacopsylla</taxon>
    </lineage>
</organism>
<keyword evidence="2" id="KW-1133">Transmembrane helix</keyword>
<feature type="region of interest" description="Disordered" evidence="1">
    <location>
        <begin position="296"/>
        <end position="345"/>
    </location>
</feature>
<name>A0A8D9A6B5_9HEMI</name>
<protein>
    <submittedName>
        <fullName evidence="4">Uncharacterized protein</fullName>
    </submittedName>
</protein>
<feature type="chain" id="PRO_5034846341" evidence="3">
    <location>
        <begin position="29"/>
        <end position="345"/>
    </location>
</feature>
<reference evidence="4" key="1">
    <citation type="submission" date="2021-05" db="EMBL/GenBank/DDBJ databases">
        <authorList>
            <person name="Alioto T."/>
            <person name="Alioto T."/>
            <person name="Gomez Garrido J."/>
        </authorList>
    </citation>
    <scope>NUCLEOTIDE SEQUENCE</scope>
</reference>
<accession>A0A8D9A6B5</accession>